<dbReference type="GO" id="GO:0005789">
    <property type="term" value="C:endoplasmic reticulum membrane"/>
    <property type="evidence" value="ECO:0007669"/>
    <property type="project" value="TreeGrafter"/>
</dbReference>
<dbReference type="Proteomes" id="UP001219518">
    <property type="component" value="Unassembled WGS sequence"/>
</dbReference>
<keyword evidence="21" id="KW-1185">Reference proteome</keyword>
<comment type="catalytic activity">
    <reaction evidence="14">
        <text>a di-trans,poly-cis-dolichyl beta-D-mannosyl phosphate + L-threonyl-[protein] = 3-O-(alpha-D-mannosyl)-L-threonyl-[protein] + a di-trans,poly-cis-dolichyl phosphate + H(+)</text>
        <dbReference type="Rhea" id="RHEA:53396"/>
        <dbReference type="Rhea" id="RHEA-COMP:11060"/>
        <dbReference type="Rhea" id="RHEA-COMP:13547"/>
        <dbReference type="Rhea" id="RHEA-COMP:19498"/>
        <dbReference type="Rhea" id="RHEA-COMP:19501"/>
        <dbReference type="ChEBI" id="CHEBI:15378"/>
        <dbReference type="ChEBI" id="CHEBI:30013"/>
        <dbReference type="ChEBI" id="CHEBI:57683"/>
        <dbReference type="ChEBI" id="CHEBI:58211"/>
        <dbReference type="ChEBI" id="CHEBI:137323"/>
        <dbReference type="EC" id="2.4.1.109"/>
    </reaction>
</comment>
<dbReference type="EC" id="2.4.1.109" evidence="6"/>
<evidence type="ECO:0000256" key="1">
    <source>
        <dbReference type="ARBA" id="ARBA00003582"/>
    </source>
</evidence>
<feature type="domain" description="DUF1736" evidence="19">
    <location>
        <begin position="235"/>
        <end position="306"/>
    </location>
</feature>
<reference evidence="20" key="1">
    <citation type="submission" date="2021-07" db="EMBL/GenBank/DDBJ databases">
        <authorList>
            <person name="Catto M.A."/>
            <person name="Jacobson A."/>
            <person name="Kennedy G."/>
            <person name="Labadie P."/>
            <person name="Hunt B.G."/>
            <person name="Srinivasan R."/>
        </authorList>
    </citation>
    <scope>NUCLEOTIDE SEQUENCE</scope>
    <source>
        <strain evidence="20">PL_HMW_Pooled</strain>
        <tissue evidence="20">Head</tissue>
    </source>
</reference>
<evidence type="ECO:0000313" key="20">
    <source>
        <dbReference type="EMBL" id="KAK3917710.1"/>
    </source>
</evidence>
<comment type="catalytic activity">
    <reaction evidence="15">
        <text>a di-trans,poly-cis-dolichyl beta-D-mannosyl phosphate + L-seryl-[protein] = 3-O-(alpha-D-mannosyl)-L-seryl-[protein] + a di-trans,poly-cis-dolichyl phosphate + H(+)</text>
        <dbReference type="Rhea" id="RHEA:17377"/>
        <dbReference type="Rhea" id="RHEA-COMP:9863"/>
        <dbReference type="Rhea" id="RHEA-COMP:13546"/>
        <dbReference type="Rhea" id="RHEA-COMP:19498"/>
        <dbReference type="Rhea" id="RHEA-COMP:19501"/>
        <dbReference type="ChEBI" id="CHEBI:15378"/>
        <dbReference type="ChEBI" id="CHEBI:29999"/>
        <dbReference type="ChEBI" id="CHEBI:57683"/>
        <dbReference type="ChEBI" id="CHEBI:58211"/>
        <dbReference type="ChEBI" id="CHEBI:137321"/>
        <dbReference type="EC" id="2.4.1.109"/>
    </reaction>
</comment>
<evidence type="ECO:0000259" key="19">
    <source>
        <dbReference type="Pfam" id="PF08409"/>
    </source>
</evidence>
<evidence type="ECO:0000256" key="6">
    <source>
        <dbReference type="ARBA" id="ARBA00012839"/>
    </source>
</evidence>
<dbReference type="InterPro" id="IPR011990">
    <property type="entry name" value="TPR-like_helical_dom_sf"/>
</dbReference>
<reference evidence="20" key="2">
    <citation type="journal article" date="2023" name="BMC Genomics">
        <title>Pest status, molecular evolution, and epigenetic factors derived from the genome assembly of Frankliniella fusca, a thysanopteran phytovirus vector.</title>
        <authorList>
            <person name="Catto M.A."/>
            <person name="Labadie P.E."/>
            <person name="Jacobson A.L."/>
            <person name="Kennedy G.G."/>
            <person name="Srinivasan R."/>
            <person name="Hunt B.G."/>
        </authorList>
    </citation>
    <scope>NUCLEOTIDE SEQUENCE</scope>
    <source>
        <strain evidence="20">PL_HMW_Pooled</strain>
    </source>
</reference>
<evidence type="ECO:0000256" key="10">
    <source>
        <dbReference type="ARBA" id="ARBA00022803"/>
    </source>
</evidence>
<keyword evidence="12 18" id="KW-1133">Transmembrane helix</keyword>
<evidence type="ECO:0000256" key="2">
    <source>
        <dbReference type="ARBA" id="ARBA00004141"/>
    </source>
</evidence>
<sequence>RAVVRNPDVRGGQSPWLAFGHDFWGTPLDSAGSHGSYRPLAVLSLRANAYLAGGLRPHAFHLVNAGLHALCSWLVARLSRRLGPAAPPAAPPAAALLFAVHPVHCEAVAGIVGRADLLAAALSLLALLAFLRHLDWREQLRRGGCRCPPCAPPAGSWCRCRRRAAALLAATLALAAAATLCKEPGLTVLGVCAAYDLALQLGRRQRKAFSLSSVGALAAWGGALLAARLWLVGLRTPVFARADNPAAHAASWGTRALTFLHLPSVNLRLLLWPGTLSFDWSMDAVERVESLADPRNLQSAALYASLAVLVTKAVGALRAEHQGRERYTARRARTVPKRRQVKPERKMKICGVCSKLLESHGTSYVYTYNNNVILANNNNYISSRSSSSSSSSTSSSGGSAPVAGEGQAAVAPALVPAPAAAALLGVALLALPLLPASNLFFYVGFVIAERVLYLPSVGYCLLVGQGFAWLVGEGRGPAGPGRRAEAVTRRPKAASARREPAPRPGRTPVLVAGVLLLAVFAARTVQRNWDWADEEDLYRAGIAVNPPKAYGNLGSVLSSRGRLSEAEHAFRMALKFRPNMAEVHYNLGNLLLKRDKLEEAIRSYQQAIHYRPSLALAHLHLGHAYAARGQVREAVAALVRCASLRLPPPSSGPLLQQAAHAVRDEATHEAARVSALLLLGHLHAAQGRLRAAEAAVREAILARPEDYQPEPLYKLLAEVEEKLRVQEEGRDGRTAADPLDDQQQQQQQRLHPEDAVRQDQPAPAQDEQQRTAWSWRTRTCNDSSAGQAVQPAPQSSAVGVLGSAELRPARESPGPGPDRGECPMAALFPVPASPCA</sequence>
<dbReference type="InterPro" id="IPR019734">
    <property type="entry name" value="TPR_rpt"/>
</dbReference>
<keyword evidence="11" id="KW-0256">Endoplasmic reticulum</keyword>
<dbReference type="AlphaFoldDB" id="A0AAE1HAF8"/>
<gene>
    <name evidence="20" type="ORF">KUF71_007188</name>
</gene>
<dbReference type="PANTHER" id="PTHR44216">
    <property type="entry name" value="PROTEIN O-MANNOSYL-TRANSFERASE TMTC2"/>
    <property type="match status" value="1"/>
</dbReference>
<dbReference type="SMART" id="SM00028">
    <property type="entry name" value="TPR"/>
    <property type="match status" value="4"/>
</dbReference>
<comment type="pathway">
    <text evidence="4">Protein modification; protein glycosylation.</text>
</comment>
<dbReference type="EMBL" id="JAHWGI010000773">
    <property type="protein sequence ID" value="KAK3917710.1"/>
    <property type="molecule type" value="Genomic_DNA"/>
</dbReference>
<dbReference type="Pfam" id="PF13374">
    <property type="entry name" value="TPR_10"/>
    <property type="match status" value="1"/>
</dbReference>
<dbReference type="PROSITE" id="PS50005">
    <property type="entry name" value="TPR"/>
    <property type="match status" value="3"/>
</dbReference>
<feature type="region of interest" description="Disordered" evidence="17">
    <location>
        <begin position="475"/>
        <end position="504"/>
    </location>
</feature>
<accession>A0AAE1HAF8</accession>
<dbReference type="Gene3D" id="1.25.40.10">
    <property type="entry name" value="Tetratricopeptide repeat domain"/>
    <property type="match status" value="1"/>
</dbReference>
<keyword evidence="7" id="KW-0808">Transferase</keyword>
<evidence type="ECO:0000256" key="12">
    <source>
        <dbReference type="ARBA" id="ARBA00022989"/>
    </source>
</evidence>
<comment type="similarity">
    <text evidence="5">Belongs to the TMTC family.</text>
</comment>
<feature type="repeat" description="TPR" evidence="16">
    <location>
        <begin position="547"/>
        <end position="580"/>
    </location>
</feature>
<evidence type="ECO:0000256" key="4">
    <source>
        <dbReference type="ARBA" id="ARBA00004922"/>
    </source>
</evidence>
<dbReference type="GO" id="GO:0004169">
    <property type="term" value="F:dolichyl-phosphate-mannose-protein mannosyltransferase activity"/>
    <property type="evidence" value="ECO:0007669"/>
    <property type="project" value="UniProtKB-EC"/>
</dbReference>
<dbReference type="SUPFAM" id="SSF48452">
    <property type="entry name" value="TPR-like"/>
    <property type="match status" value="1"/>
</dbReference>
<feature type="repeat" description="TPR" evidence="16">
    <location>
        <begin position="673"/>
        <end position="706"/>
    </location>
</feature>
<feature type="non-terminal residue" evidence="20">
    <location>
        <position position="836"/>
    </location>
</feature>
<name>A0AAE1HAF8_9NEOP</name>
<protein>
    <recommendedName>
        <fullName evidence="6">dolichyl-phosphate-mannose--protein mannosyltransferase</fullName>
        <ecNumber evidence="6">2.4.1.109</ecNumber>
    </recommendedName>
</protein>
<evidence type="ECO:0000256" key="15">
    <source>
        <dbReference type="ARBA" id="ARBA00045102"/>
    </source>
</evidence>
<comment type="caution">
    <text evidence="20">The sequence shown here is derived from an EMBL/GenBank/DDBJ whole genome shotgun (WGS) entry which is preliminary data.</text>
</comment>
<evidence type="ECO:0000256" key="3">
    <source>
        <dbReference type="ARBA" id="ARBA00004240"/>
    </source>
</evidence>
<keyword evidence="13 18" id="KW-0472">Membrane</keyword>
<keyword evidence="10 16" id="KW-0802">TPR repeat</keyword>
<dbReference type="PANTHER" id="PTHR44216:SF3">
    <property type="entry name" value="PROTEIN O-MANNOSYL-TRANSFERASE TMTC2"/>
    <property type="match status" value="1"/>
</dbReference>
<proteinExistence type="inferred from homology"/>
<comment type="subcellular location">
    <subcellularLocation>
        <location evidence="3">Endoplasmic reticulum</location>
    </subcellularLocation>
    <subcellularLocation>
        <location evidence="2">Membrane</location>
        <topology evidence="2">Multi-pass membrane protein</topology>
    </subcellularLocation>
</comment>
<evidence type="ECO:0000256" key="16">
    <source>
        <dbReference type="PROSITE-ProRule" id="PRU00339"/>
    </source>
</evidence>
<evidence type="ECO:0000256" key="14">
    <source>
        <dbReference type="ARBA" id="ARBA00045085"/>
    </source>
</evidence>
<evidence type="ECO:0000256" key="18">
    <source>
        <dbReference type="SAM" id="Phobius"/>
    </source>
</evidence>
<dbReference type="InterPro" id="IPR013618">
    <property type="entry name" value="TMTC_DUF1736"/>
</dbReference>
<feature type="transmembrane region" description="Helical" evidence="18">
    <location>
        <begin position="209"/>
        <end position="231"/>
    </location>
</feature>
<feature type="compositionally biased region" description="Polar residues" evidence="17">
    <location>
        <begin position="771"/>
        <end position="797"/>
    </location>
</feature>
<evidence type="ECO:0000256" key="8">
    <source>
        <dbReference type="ARBA" id="ARBA00022692"/>
    </source>
</evidence>
<evidence type="ECO:0000256" key="17">
    <source>
        <dbReference type="SAM" id="MobiDB-lite"/>
    </source>
</evidence>
<organism evidence="20 21">
    <name type="scientific">Frankliniella fusca</name>
    <dbReference type="NCBI Taxonomy" id="407009"/>
    <lineage>
        <taxon>Eukaryota</taxon>
        <taxon>Metazoa</taxon>
        <taxon>Ecdysozoa</taxon>
        <taxon>Arthropoda</taxon>
        <taxon>Hexapoda</taxon>
        <taxon>Insecta</taxon>
        <taxon>Pterygota</taxon>
        <taxon>Neoptera</taxon>
        <taxon>Paraneoptera</taxon>
        <taxon>Thysanoptera</taxon>
        <taxon>Terebrantia</taxon>
        <taxon>Thripoidea</taxon>
        <taxon>Thripidae</taxon>
        <taxon>Frankliniella</taxon>
    </lineage>
</organism>
<dbReference type="Pfam" id="PF08409">
    <property type="entry name" value="TMTC_DUF1736"/>
    <property type="match status" value="1"/>
</dbReference>
<feature type="repeat" description="TPR" evidence="16">
    <location>
        <begin position="581"/>
        <end position="614"/>
    </location>
</feature>
<dbReference type="Pfam" id="PF13181">
    <property type="entry name" value="TPR_8"/>
    <property type="match status" value="1"/>
</dbReference>
<keyword evidence="9" id="KW-0677">Repeat</keyword>
<comment type="function">
    <text evidence="1">Transfers mannosyl residues to the hydroxyl group of serine or threonine residues.</text>
</comment>
<evidence type="ECO:0000256" key="9">
    <source>
        <dbReference type="ARBA" id="ARBA00022737"/>
    </source>
</evidence>
<dbReference type="InterPro" id="IPR052384">
    <property type="entry name" value="TMTC_O-mannosyltransferase"/>
</dbReference>
<evidence type="ECO:0000256" key="7">
    <source>
        <dbReference type="ARBA" id="ARBA00022679"/>
    </source>
</evidence>
<dbReference type="Pfam" id="PF13414">
    <property type="entry name" value="TPR_11"/>
    <property type="match status" value="1"/>
</dbReference>
<feature type="transmembrane region" description="Helical" evidence="18">
    <location>
        <begin position="421"/>
        <end position="445"/>
    </location>
</feature>
<evidence type="ECO:0000256" key="5">
    <source>
        <dbReference type="ARBA" id="ARBA00007882"/>
    </source>
</evidence>
<feature type="transmembrane region" description="Helical" evidence="18">
    <location>
        <begin position="451"/>
        <end position="472"/>
    </location>
</feature>
<evidence type="ECO:0000256" key="13">
    <source>
        <dbReference type="ARBA" id="ARBA00023136"/>
    </source>
</evidence>
<evidence type="ECO:0000256" key="11">
    <source>
        <dbReference type="ARBA" id="ARBA00022824"/>
    </source>
</evidence>
<dbReference type="PROSITE" id="PS50293">
    <property type="entry name" value="TPR_REGION"/>
    <property type="match status" value="1"/>
</dbReference>
<evidence type="ECO:0000313" key="21">
    <source>
        <dbReference type="Proteomes" id="UP001219518"/>
    </source>
</evidence>
<keyword evidence="8 18" id="KW-0812">Transmembrane</keyword>
<feature type="region of interest" description="Disordered" evidence="17">
    <location>
        <begin position="726"/>
        <end position="836"/>
    </location>
</feature>